<dbReference type="EMBL" id="CP093547">
    <property type="protein sequence ID" value="UNP28791.1"/>
    <property type="molecule type" value="Genomic_DNA"/>
</dbReference>
<dbReference type="PANTHER" id="PTHR37291:SF1">
    <property type="entry name" value="TYPE IV METHYL-DIRECTED RESTRICTION ENZYME ECOKMCRB SUBUNIT"/>
    <property type="match status" value="1"/>
</dbReference>
<dbReference type="Gene3D" id="3.40.50.300">
    <property type="entry name" value="P-loop containing nucleotide triphosphate hydrolases"/>
    <property type="match status" value="1"/>
</dbReference>
<reference evidence="2 3" key="1">
    <citation type="submission" date="2022-03" db="EMBL/GenBank/DDBJ databases">
        <title>Complete genome sequence of Lysobacter capsici VKM B-2533 and Lysobacter gummosus 10.1.1, promising sources of lytic agents.</title>
        <authorList>
            <person name="Tarlachkov S.V."/>
            <person name="Kudryakova I.V."/>
            <person name="Afoshin A.S."/>
            <person name="Leontyevskaya E.A."/>
            <person name="Leontyevskaya N.V."/>
        </authorList>
    </citation>
    <scope>NUCLEOTIDE SEQUENCE [LARGE SCALE GENOMIC DNA]</scope>
    <source>
        <strain evidence="2 3">10.1.1</strain>
    </source>
</reference>
<protein>
    <submittedName>
        <fullName evidence="2">AAA family ATPase</fullName>
    </submittedName>
</protein>
<name>A0ABY3XDJ2_9GAMM</name>
<keyword evidence="3" id="KW-1185">Reference proteome</keyword>
<dbReference type="InterPro" id="IPR011704">
    <property type="entry name" value="ATPase_dyneun-rel_AAA"/>
</dbReference>
<dbReference type="PANTHER" id="PTHR37291">
    <property type="entry name" value="5-METHYLCYTOSINE-SPECIFIC RESTRICTION ENZYME B"/>
    <property type="match status" value="1"/>
</dbReference>
<evidence type="ECO:0000313" key="2">
    <source>
        <dbReference type="EMBL" id="UNP28791.1"/>
    </source>
</evidence>
<proteinExistence type="predicted"/>
<evidence type="ECO:0000313" key="3">
    <source>
        <dbReference type="Proteomes" id="UP000829194"/>
    </source>
</evidence>
<dbReference type="InterPro" id="IPR052934">
    <property type="entry name" value="Methyl-DNA_Rec/Restrict_Enz"/>
</dbReference>
<dbReference type="Pfam" id="PF07728">
    <property type="entry name" value="AAA_5"/>
    <property type="match status" value="1"/>
</dbReference>
<evidence type="ECO:0000259" key="1">
    <source>
        <dbReference type="Pfam" id="PF07728"/>
    </source>
</evidence>
<dbReference type="RefSeq" id="WP_242205089.1">
    <property type="nucleotide sequence ID" value="NZ_CP093547.1"/>
</dbReference>
<dbReference type="Proteomes" id="UP000829194">
    <property type="component" value="Chromosome"/>
</dbReference>
<organism evidence="2 3">
    <name type="scientific">Lysobacter gummosus</name>
    <dbReference type="NCBI Taxonomy" id="262324"/>
    <lineage>
        <taxon>Bacteria</taxon>
        <taxon>Pseudomonadati</taxon>
        <taxon>Pseudomonadota</taxon>
        <taxon>Gammaproteobacteria</taxon>
        <taxon>Lysobacterales</taxon>
        <taxon>Lysobacteraceae</taxon>
        <taxon>Lysobacter</taxon>
    </lineage>
</organism>
<accession>A0ABY3XDJ2</accession>
<dbReference type="InterPro" id="IPR027417">
    <property type="entry name" value="P-loop_NTPase"/>
</dbReference>
<sequence>MAFDQDTRVWDDFLQAWPIERLRTMTLPEYATAGDKNSFVYWMESRLDGLGSIWGGSAFKFGIYSRVAATAIATTAADDDLSRAYDGQYGWYRKFGRTAAEAFEAVRREVIAVATAARDGRLEDIDASPLGEAYRWKIAFHYQSRQSPQIVCVYLRKPLLGFLGLPANSRRELPQSRLYRDIAARRPQSESIVAFSHRLWREWARNNPYAIKLTDGAVRNGYLTLNLVSAPFPENMRGGLGDEEHGEVARFRTDTGFEFESDIRASSDTRGRLRKRLNRYFSDADIKAGDIVHISPEAEGRYLISRQLPAVSPVRNRVAEPPFERTPMMSKPPLNQILFGPPGTGKTYHAIDKALEILAPDLLAQHAADPGGRAVLKKRFDELVHDKLVQFVTFHQSFSYEDFVEGIRAHAPVDGGALRYEVDDGVFKSICAAAAGAKIARKAQAPFDLSGKRIWKMSLGNSRGSDSYIYEECIKNGIALLGYGDGIDFSGCTTRAEVYQRFLREGQKVESGDYAVTAVATFLLRIKQGDLLVVSDGLQKFRAIGEVIGDYRPVPREGDEYTQCRAIRWLRVYEPSLPLDQLMHNQFSQMTIYQLHDGSIDRDKLEQLLGLQGEAQPGARPHVLIIDEINRGNISRIFGELITLIEPSKRVGEDEALEVILPYSKERFGVPGNVHLIGTMNTADRSLTGLDIALRRRFEFFEMPSRPELLSAIVVEGVNIGEMLAVMNRRIEVLLDRDHHLGHAYFMALDKERSLSRLAAVFRNQILPLLQEYFFEDWERIRWVLNDQNKAEGHRFIIEPKRSVEGLFGSTTDLPLENRIWQVDTEAFGQADSYRGIIAV</sequence>
<feature type="domain" description="ATPase dynein-related AAA" evidence="1">
    <location>
        <begin position="616"/>
        <end position="698"/>
    </location>
</feature>
<gene>
    <name evidence="2" type="ORF">MOV92_20270</name>
</gene>
<dbReference type="SUPFAM" id="SSF52540">
    <property type="entry name" value="P-loop containing nucleoside triphosphate hydrolases"/>
    <property type="match status" value="1"/>
</dbReference>